<proteinExistence type="predicted"/>
<evidence type="ECO:0000256" key="1">
    <source>
        <dbReference type="SAM" id="Phobius"/>
    </source>
</evidence>
<keyword evidence="1" id="KW-0812">Transmembrane</keyword>
<feature type="transmembrane region" description="Helical" evidence="1">
    <location>
        <begin position="212"/>
        <end position="232"/>
    </location>
</feature>
<dbReference type="EMBL" id="LBSJ01000011">
    <property type="protein sequence ID" value="KKQ15708.1"/>
    <property type="molecule type" value="Genomic_DNA"/>
</dbReference>
<dbReference type="Proteomes" id="UP000034448">
    <property type="component" value="Unassembled WGS sequence"/>
</dbReference>
<evidence type="ECO:0000313" key="3">
    <source>
        <dbReference type="Proteomes" id="UP000034448"/>
    </source>
</evidence>
<accession>A0A0G0F9A1</accession>
<gene>
    <name evidence="2" type="ORF">US28_C0011G0004</name>
</gene>
<sequence length="492" mass="57365">MKRADIVFGILLTIILLLINWQAVNSYFSQDDFFHLRQVLDKNFFDLPKFFLPWNDLGYAFYRPLSREVLGFFMYNLFGLNPFPYHLLNMTVILLIGMLLYRLVGLWVENKFVQLIAVMFYILSAVHNVELYYLSSIQTLLASMFSLVSLINYSKYLMNGERRNYFISVVFFLFGLFSHESAVVTLAIIALFRVFFEKELNLGISVKVFNDLKWFLGVALFRVIIYLFITQLPREAVYAPSFLLKNILNTTSWYVLWVIGLPEMLVDFMTLTLSFNPNFFKWYPNYAYFAFPALSVFILAFIYFAITSKKVFLSKNLILFVLAFFVSLLPYIFFPMHKFIYYLSLPSVFFSAALGILIGSNFRDNKKERLILFISFLSFTIVSFNTALINKDTYWASKRAKAAQVLVSKTKKEYPSPPKNSVFFIKNDPNYPEISEEWGSSSKQAFYILSGSDAFQLIYKDPSINVLYEDVDNNVKGVEYGSYYTLNATFPY</sequence>
<feature type="transmembrane region" description="Helical" evidence="1">
    <location>
        <begin position="108"/>
        <end position="126"/>
    </location>
</feature>
<feature type="transmembrane region" description="Helical" evidence="1">
    <location>
        <begin position="253"/>
        <end position="274"/>
    </location>
</feature>
<feature type="transmembrane region" description="Helical" evidence="1">
    <location>
        <begin position="317"/>
        <end position="333"/>
    </location>
</feature>
<feature type="transmembrane region" description="Helical" evidence="1">
    <location>
        <begin position="83"/>
        <end position="101"/>
    </location>
</feature>
<keyword evidence="1" id="KW-0472">Membrane</keyword>
<feature type="transmembrane region" description="Helical" evidence="1">
    <location>
        <begin position="286"/>
        <end position="305"/>
    </location>
</feature>
<organism evidence="2 3">
    <name type="scientific">Candidatus Daviesbacteria bacterium GW2011_GWA1_36_8</name>
    <dbReference type="NCBI Taxonomy" id="1618417"/>
    <lineage>
        <taxon>Bacteria</taxon>
        <taxon>Candidatus Daviesiibacteriota</taxon>
    </lineage>
</organism>
<protein>
    <submittedName>
        <fullName evidence="2">Tetratricopeptide TPR_2 repeat protein</fullName>
    </submittedName>
</protein>
<keyword evidence="1" id="KW-1133">Transmembrane helix</keyword>
<feature type="transmembrane region" description="Helical" evidence="1">
    <location>
        <begin position="132"/>
        <end position="153"/>
    </location>
</feature>
<dbReference type="AlphaFoldDB" id="A0A0G0F9A1"/>
<feature type="transmembrane region" description="Helical" evidence="1">
    <location>
        <begin position="165"/>
        <end position="192"/>
    </location>
</feature>
<feature type="transmembrane region" description="Helical" evidence="1">
    <location>
        <begin position="370"/>
        <end position="389"/>
    </location>
</feature>
<feature type="transmembrane region" description="Helical" evidence="1">
    <location>
        <begin position="339"/>
        <end position="358"/>
    </location>
</feature>
<comment type="caution">
    <text evidence="2">The sequence shown here is derived from an EMBL/GenBank/DDBJ whole genome shotgun (WGS) entry which is preliminary data.</text>
</comment>
<reference evidence="2 3" key="1">
    <citation type="journal article" date="2015" name="Nature">
        <title>rRNA introns, odd ribosomes, and small enigmatic genomes across a large radiation of phyla.</title>
        <authorList>
            <person name="Brown C.T."/>
            <person name="Hug L.A."/>
            <person name="Thomas B.C."/>
            <person name="Sharon I."/>
            <person name="Castelle C.J."/>
            <person name="Singh A."/>
            <person name="Wilkins M.J."/>
            <person name="Williams K.H."/>
            <person name="Banfield J.F."/>
        </authorList>
    </citation>
    <scope>NUCLEOTIDE SEQUENCE [LARGE SCALE GENOMIC DNA]</scope>
</reference>
<evidence type="ECO:0000313" key="2">
    <source>
        <dbReference type="EMBL" id="KKQ15708.1"/>
    </source>
</evidence>
<name>A0A0G0F9A1_9BACT</name>